<feature type="domain" description="Dihydroxy-acid/6-phosphogluconate dehydratase C-terminal" evidence="9">
    <location>
        <begin position="367"/>
        <end position="568"/>
    </location>
</feature>
<accession>A0A4R6RTA7</accession>
<sequence>MLKSQKIRKSSPELDALKMGMDWEEDDLAKAQILVSSTYGYGHPGSFHLDQLVEQGLQSLKNEGAKGASMIVSDICDGIAQGHDGMNYSLVSREMIANMVEVQAKAAPYDGMLMISACDKAIPAHLLAAARLNLPTVHVPGGSMALGKNNTTVDMTASDYAKYKRGEISKDKYLETQKLACPSCGACQFMGTASTMQVMAEALGLALPGAALIPANGPYLKEMTELASSYLTAAVKNDLKVKDIVTKESIENAITVHAAIGGSSNALLHLPAFAHELGIEIDGNLFDKINRKVPFLVNTIPSGDYPTQYFWYAGAVPEIMKRIKDHLHLDVLTITGKTLGENLNELKTFSYLKGMETKPALMPAEEKVIFPVDSPINTQGAIAILKGNLAPEGSVVKHSALPEEMKNFVGRARVFDREEEAMEAVLNGDIVSGDAVIIRYEGPKGSGMPEMYYTTEAIASDPKLNKTTALITDGRFSGATRGPAIGHVSPEAASGGSIALVKENDLIEINIEKRGLNIVGVDGEKINGEEIKQILKERSKEWEKPEPGFQNGALGIFSQLAASPMKGAYIDTEYLTELINNSNLKI</sequence>
<evidence type="ECO:0000256" key="3">
    <source>
        <dbReference type="ARBA" id="ARBA00022723"/>
    </source>
</evidence>
<dbReference type="GO" id="GO:0051537">
    <property type="term" value="F:2 iron, 2 sulfur cluster binding"/>
    <property type="evidence" value="ECO:0007669"/>
    <property type="project" value="UniProtKB-KW"/>
</dbReference>
<evidence type="ECO:0000259" key="8">
    <source>
        <dbReference type="Pfam" id="PF00920"/>
    </source>
</evidence>
<reference evidence="10 11" key="1">
    <citation type="submission" date="2019-03" db="EMBL/GenBank/DDBJ databases">
        <title>Subsurface microbial communities from deep shales in Ohio and West Virginia, USA.</title>
        <authorList>
            <person name="Wrighton K."/>
        </authorList>
    </citation>
    <scope>NUCLEOTIDE SEQUENCE [LARGE SCALE GENOMIC DNA]</scope>
    <source>
        <strain evidence="10 11">MSL 7</strain>
    </source>
</reference>
<dbReference type="FunFam" id="3.50.30.80:FF:000001">
    <property type="entry name" value="Dihydroxy-acid dehydratase"/>
    <property type="match status" value="1"/>
</dbReference>
<keyword evidence="5" id="KW-0411">Iron-sulfur</keyword>
<comment type="caution">
    <text evidence="10">The sequence shown here is derived from an EMBL/GenBank/DDBJ whole genome shotgun (WGS) entry which is preliminary data.</text>
</comment>
<evidence type="ECO:0000256" key="1">
    <source>
        <dbReference type="ARBA" id="ARBA00006486"/>
    </source>
</evidence>
<dbReference type="PANTHER" id="PTHR43661">
    <property type="entry name" value="D-XYLONATE DEHYDRATASE"/>
    <property type="match status" value="1"/>
</dbReference>
<name>A0A4R6RTA7_9FIRM</name>
<dbReference type="Pfam" id="PF24877">
    <property type="entry name" value="ILV_EDD_C"/>
    <property type="match status" value="1"/>
</dbReference>
<dbReference type="InterPro" id="IPR000581">
    <property type="entry name" value="ILV_EDD_N"/>
</dbReference>
<dbReference type="EMBL" id="SNXX01000021">
    <property type="protein sequence ID" value="TDP90072.1"/>
    <property type="molecule type" value="Genomic_DNA"/>
</dbReference>
<dbReference type="PROSITE" id="PS00886">
    <property type="entry name" value="ILVD_EDD_1"/>
    <property type="match status" value="1"/>
</dbReference>
<dbReference type="Proteomes" id="UP000295176">
    <property type="component" value="Unassembled WGS sequence"/>
</dbReference>
<dbReference type="InterPro" id="IPR037237">
    <property type="entry name" value="IlvD/EDD_N"/>
</dbReference>
<dbReference type="AlphaFoldDB" id="A0A4R6RTA7"/>
<evidence type="ECO:0000256" key="6">
    <source>
        <dbReference type="ARBA" id="ARBA00023239"/>
    </source>
</evidence>
<evidence type="ECO:0000256" key="4">
    <source>
        <dbReference type="ARBA" id="ARBA00023004"/>
    </source>
</evidence>
<dbReference type="GO" id="GO:0046872">
    <property type="term" value="F:metal ion binding"/>
    <property type="evidence" value="ECO:0007669"/>
    <property type="project" value="UniProtKB-KW"/>
</dbReference>
<dbReference type="GO" id="GO:0005829">
    <property type="term" value="C:cytosol"/>
    <property type="evidence" value="ECO:0007669"/>
    <property type="project" value="TreeGrafter"/>
</dbReference>
<dbReference type="PANTHER" id="PTHR43661:SF3">
    <property type="entry name" value="D-XYLONATE DEHYDRATASE YAGF-RELATED"/>
    <property type="match status" value="1"/>
</dbReference>
<dbReference type="SUPFAM" id="SSF52016">
    <property type="entry name" value="LeuD/IlvD-like"/>
    <property type="match status" value="1"/>
</dbReference>
<keyword evidence="2" id="KW-0001">2Fe-2S</keyword>
<comment type="similarity">
    <text evidence="1">Belongs to the IlvD/Edd family.</text>
</comment>
<dbReference type="GO" id="GO:0009082">
    <property type="term" value="P:branched-chain amino acid biosynthetic process"/>
    <property type="evidence" value="ECO:0007669"/>
    <property type="project" value="UniProtKB-KW"/>
</dbReference>
<keyword evidence="4" id="KW-0408">Iron</keyword>
<dbReference type="Gene3D" id="3.50.30.80">
    <property type="entry name" value="IlvD/EDD C-terminal domain-like"/>
    <property type="match status" value="1"/>
</dbReference>
<evidence type="ECO:0000313" key="11">
    <source>
        <dbReference type="Proteomes" id="UP000295176"/>
    </source>
</evidence>
<keyword evidence="7" id="KW-0028">Amino-acid biosynthesis</keyword>
<dbReference type="RefSeq" id="WP_133530829.1">
    <property type="nucleotide sequence ID" value="NZ_SNXX01000021.1"/>
</dbReference>
<evidence type="ECO:0000256" key="7">
    <source>
        <dbReference type="ARBA" id="ARBA00023304"/>
    </source>
</evidence>
<dbReference type="GO" id="GO:0016836">
    <property type="term" value="F:hydro-lyase activity"/>
    <property type="evidence" value="ECO:0007669"/>
    <property type="project" value="TreeGrafter"/>
</dbReference>
<dbReference type="InterPro" id="IPR020558">
    <property type="entry name" value="DiOHA_6PGluconate_deHydtase_CS"/>
</dbReference>
<evidence type="ECO:0000259" key="9">
    <source>
        <dbReference type="Pfam" id="PF24877"/>
    </source>
</evidence>
<proteinExistence type="inferred from homology"/>
<keyword evidence="6" id="KW-0456">Lyase</keyword>
<dbReference type="PROSITE" id="PS00887">
    <property type="entry name" value="ILVD_EDD_2"/>
    <property type="match status" value="1"/>
</dbReference>
<evidence type="ECO:0000313" key="10">
    <source>
        <dbReference type="EMBL" id="TDP90072.1"/>
    </source>
</evidence>
<feature type="domain" description="Dihydroxy-acid/6-phosphogluconate dehydratase N-terminal" evidence="8">
    <location>
        <begin position="30"/>
        <end position="342"/>
    </location>
</feature>
<keyword evidence="3" id="KW-0479">Metal-binding</keyword>
<organism evidence="10 11">
    <name type="scientific">Halanaerobium saccharolyticum</name>
    <dbReference type="NCBI Taxonomy" id="43595"/>
    <lineage>
        <taxon>Bacteria</taxon>
        <taxon>Bacillati</taxon>
        <taxon>Bacillota</taxon>
        <taxon>Clostridia</taxon>
        <taxon>Halanaerobiales</taxon>
        <taxon>Halanaerobiaceae</taxon>
        <taxon>Halanaerobium</taxon>
    </lineage>
</organism>
<gene>
    <name evidence="10" type="ORF">C7957_12110</name>
</gene>
<dbReference type="InterPro" id="IPR042096">
    <property type="entry name" value="Dihydro-acid_dehy_C"/>
</dbReference>
<evidence type="ECO:0000256" key="5">
    <source>
        <dbReference type="ARBA" id="ARBA00023014"/>
    </source>
</evidence>
<keyword evidence="7" id="KW-0100">Branched-chain amino acid biosynthesis</keyword>
<dbReference type="SUPFAM" id="SSF143975">
    <property type="entry name" value="IlvD/EDD N-terminal domain-like"/>
    <property type="match status" value="1"/>
</dbReference>
<evidence type="ECO:0000256" key="2">
    <source>
        <dbReference type="ARBA" id="ARBA00022714"/>
    </source>
</evidence>
<protein>
    <submittedName>
        <fullName evidence="10">Dihydroxyacid dehydratase</fullName>
    </submittedName>
</protein>
<dbReference type="InterPro" id="IPR056740">
    <property type="entry name" value="ILV_EDD_C"/>
</dbReference>
<dbReference type="Pfam" id="PF00920">
    <property type="entry name" value="ILVD_EDD_N"/>
    <property type="match status" value="1"/>
</dbReference>